<keyword evidence="7" id="KW-0460">Magnesium</keyword>
<dbReference type="InterPro" id="IPR049734">
    <property type="entry name" value="NudC-like_C"/>
</dbReference>
<evidence type="ECO:0000256" key="9">
    <source>
        <dbReference type="ARBA" id="ARBA00023679"/>
    </source>
</evidence>
<feature type="domain" description="Nudix hydrolase" evidence="10">
    <location>
        <begin position="263"/>
        <end position="398"/>
    </location>
</feature>
<dbReference type="GO" id="GO:0006742">
    <property type="term" value="P:NADP+ catabolic process"/>
    <property type="evidence" value="ECO:0007669"/>
    <property type="project" value="TreeGrafter"/>
</dbReference>
<dbReference type="PROSITE" id="PS00893">
    <property type="entry name" value="NUDIX_BOX"/>
    <property type="match status" value="1"/>
</dbReference>
<comment type="cofactor">
    <cofactor evidence="2">
        <name>Zn(2+)</name>
        <dbReference type="ChEBI" id="CHEBI:29105"/>
    </cofactor>
</comment>
<keyword evidence="8" id="KW-0520">NAD</keyword>
<evidence type="ECO:0000256" key="5">
    <source>
        <dbReference type="ARBA" id="ARBA00022723"/>
    </source>
</evidence>
<evidence type="ECO:0000313" key="11">
    <source>
        <dbReference type="EMBL" id="CDO56182.1"/>
    </source>
</evidence>
<dbReference type="EC" id="3.6.1.22" evidence="4"/>
<evidence type="ECO:0000256" key="3">
    <source>
        <dbReference type="ARBA" id="ARBA00009595"/>
    </source>
</evidence>
<protein>
    <recommendedName>
        <fullName evidence="4">NAD(+) diphosphatase</fullName>
        <ecNumber evidence="4">3.6.1.22</ecNumber>
    </recommendedName>
</protein>
<gene>
    <name evidence="11" type="ORF">BN980_GECA14s00598g</name>
</gene>
<comment type="catalytic activity">
    <reaction evidence="9">
        <text>a 5'-end NAD(+)-phospho-ribonucleoside in mRNA + H2O = a 5'-end phospho-adenosine-phospho-ribonucleoside in mRNA + beta-nicotinamide D-ribonucleotide + 2 H(+)</text>
        <dbReference type="Rhea" id="RHEA:60876"/>
        <dbReference type="Rhea" id="RHEA-COMP:15698"/>
        <dbReference type="Rhea" id="RHEA-COMP:15719"/>
        <dbReference type="ChEBI" id="CHEBI:14649"/>
        <dbReference type="ChEBI" id="CHEBI:15377"/>
        <dbReference type="ChEBI" id="CHEBI:15378"/>
        <dbReference type="ChEBI" id="CHEBI:144029"/>
        <dbReference type="ChEBI" id="CHEBI:144051"/>
    </reaction>
    <physiologicalReaction direction="left-to-right" evidence="9">
        <dbReference type="Rhea" id="RHEA:60877"/>
    </physiologicalReaction>
</comment>
<evidence type="ECO:0000256" key="6">
    <source>
        <dbReference type="ARBA" id="ARBA00022801"/>
    </source>
</evidence>
<accession>A0A0J9XFS5</accession>
<dbReference type="PANTHER" id="PTHR42904:SF6">
    <property type="entry name" value="NAD-CAPPED RNA HYDROLASE NUDT12"/>
    <property type="match status" value="1"/>
</dbReference>
<keyword evidence="6" id="KW-0378">Hydrolase</keyword>
<dbReference type="GO" id="GO:0046872">
    <property type="term" value="F:metal ion binding"/>
    <property type="evidence" value="ECO:0007669"/>
    <property type="project" value="UniProtKB-KW"/>
</dbReference>
<dbReference type="GO" id="GO:0035529">
    <property type="term" value="F:NADH pyrophosphatase activity"/>
    <property type="evidence" value="ECO:0007669"/>
    <property type="project" value="TreeGrafter"/>
</dbReference>
<organism evidence="11 12">
    <name type="scientific">Geotrichum candidum</name>
    <name type="common">Oospora lactis</name>
    <name type="synonym">Dipodascus geotrichum</name>
    <dbReference type="NCBI Taxonomy" id="1173061"/>
    <lineage>
        <taxon>Eukaryota</taxon>
        <taxon>Fungi</taxon>
        <taxon>Dikarya</taxon>
        <taxon>Ascomycota</taxon>
        <taxon>Saccharomycotina</taxon>
        <taxon>Dipodascomycetes</taxon>
        <taxon>Dipodascales</taxon>
        <taxon>Dipodascaceae</taxon>
        <taxon>Geotrichum</taxon>
    </lineage>
</organism>
<dbReference type="OrthoDB" id="10249612at2759"/>
<dbReference type="Gene3D" id="3.90.79.20">
    <property type="match status" value="1"/>
</dbReference>
<dbReference type="PANTHER" id="PTHR42904">
    <property type="entry name" value="NUDIX HYDROLASE, NUDC SUBFAMILY"/>
    <property type="match status" value="1"/>
</dbReference>
<dbReference type="CDD" id="cd03429">
    <property type="entry name" value="NUDIX_NADH_pyrophosphatase_Nudt13"/>
    <property type="match status" value="1"/>
</dbReference>
<dbReference type="InterPro" id="IPR000086">
    <property type="entry name" value="NUDIX_hydrolase_dom"/>
</dbReference>
<evidence type="ECO:0000256" key="8">
    <source>
        <dbReference type="ARBA" id="ARBA00023027"/>
    </source>
</evidence>
<dbReference type="Pfam" id="PF00293">
    <property type="entry name" value="NUDIX"/>
    <property type="match status" value="1"/>
</dbReference>
<sequence length="428" mass="47587">MPESQLINEYGPEPTNYYGASFLNRLSFLRDDYKFLHKAFNHPSTQFLILDNLTPPVATLPEQPPAQDGVKRRDPKHTLKFLTLEGTPELAQFLGSPYELDEPAQIAAWNATTGTLKPVLVFLGIDESAKNESGVLEYKKEHDNVTDGYRGRAYFAVDLTAANLKLPELAERAKSILKTSKELEGAEFLNALFGIRLSHQESGVLAQAKMYIDWNNRNRFCGGCGKPTMSVNGGTKLTCPPTDSGTEQPPCPTRGRISNLSFPRTDTSIIAIVVSYDGKEILLGRSRRFPKGFYSCLAGFLEPAETIEDCVRREIWEESGVTVGRVVVHSTQPWPYPANIMIGCVAQVASAAPEHHSIHLGHDPELEDARWYKIEDLRRDRVLDYAYNSAGLHERPADLPDHCPQLPPPEAVAFNLIDSIVSGHIRGF</sequence>
<dbReference type="Gene3D" id="3.90.79.10">
    <property type="entry name" value="Nucleoside Triphosphate Pyrophosphohydrolase"/>
    <property type="match status" value="1"/>
</dbReference>
<dbReference type="InterPro" id="IPR015376">
    <property type="entry name" value="Znr_NADH_PPase"/>
</dbReference>
<dbReference type="STRING" id="1173061.A0A0J9XFS5"/>
<dbReference type="Proteomes" id="UP000242525">
    <property type="component" value="Unassembled WGS sequence"/>
</dbReference>
<dbReference type="Pfam" id="PF09297">
    <property type="entry name" value="Zn_ribbon_NUD"/>
    <property type="match status" value="1"/>
</dbReference>
<dbReference type="GO" id="GO:0005829">
    <property type="term" value="C:cytosol"/>
    <property type="evidence" value="ECO:0007669"/>
    <property type="project" value="TreeGrafter"/>
</dbReference>
<dbReference type="SUPFAM" id="SSF55811">
    <property type="entry name" value="Nudix"/>
    <property type="match status" value="1"/>
</dbReference>
<reference evidence="11" key="1">
    <citation type="submission" date="2014-03" db="EMBL/GenBank/DDBJ databases">
        <authorList>
            <person name="Casaregola S."/>
        </authorList>
    </citation>
    <scope>NUCLEOTIDE SEQUENCE [LARGE SCALE GENOMIC DNA]</scope>
    <source>
        <strain evidence="11">CLIB 918</strain>
    </source>
</reference>
<dbReference type="InterPro" id="IPR050241">
    <property type="entry name" value="NAD-cap_RNA_hydrolase_NudC"/>
</dbReference>
<proteinExistence type="inferred from homology"/>
<evidence type="ECO:0000256" key="1">
    <source>
        <dbReference type="ARBA" id="ARBA00001946"/>
    </source>
</evidence>
<keyword evidence="5" id="KW-0479">Metal-binding</keyword>
<comment type="caution">
    <text evidence="11">The sequence shown here is derived from an EMBL/GenBank/DDBJ whole genome shotgun (WGS) entry which is preliminary data.</text>
</comment>
<name>A0A0J9XFS5_GEOCN</name>
<dbReference type="PROSITE" id="PS51462">
    <property type="entry name" value="NUDIX"/>
    <property type="match status" value="1"/>
</dbReference>
<dbReference type="GO" id="GO:0019677">
    <property type="term" value="P:NAD+ catabolic process"/>
    <property type="evidence" value="ECO:0007669"/>
    <property type="project" value="TreeGrafter"/>
</dbReference>
<comment type="similarity">
    <text evidence="3">Belongs to the Nudix hydrolase family. NudC subfamily.</text>
</comment>
<evidence type="ECO:0000256" key="7">
    <source>
        <dbReference type="ARBA" id="ARBA00022842"/>
    </source>
</evidence>
<dbReference type="InterPro" id="IPR020084">
    <property type="entry name" value="NUDIX_hydrolase_CS"/>
</dbReference>
<dbReference type="AlphaFoldDB" id="A0A0J9XFS5"/>
<evidence type="ECO:0000259" key="10">
    <source>
        <dbReference type="PROSITE" id="PS51462"/>
    </source>
</evidence>
<evidence type="ECO:0000256" key="4">
    <source>
        <dbReference type="ARBA" id="ARBA00012381"/>
    </source>
</evidence>
<evidence type="ECO:0000313" key="12">
    <source>
        <dbReference type="Proteomes" id="UP000242525"/>
    </source>
</evidence>
<dbReference type="InterPro" id="IPR015797">
    <property type="entry name" value="NUDIX_hydrolase-like_dom_sf"/>
</dbReference>
<comment type="cofactor">
    <cofactor evidence="1">
        <name>Mg(2+)</name>
        <dbReference type="ChEBI" id="CHEBI:18420"/>
    </cofactor>
</comment>
<evidence type="ECO:0000256" key="2">
    <source>
        <dbReference type="ARBA" id="ARBA00001947"/>
    </source>
</evidence>
<dbReference type="GO" id="GO:0005777">
    <property type="term" value="C:peroxisome"/>
    <property type="evidence" value="ECO:0007669"/>
    <property type="project" value="TreeGrafter"/>
</dbReference>
<dbReference type="EMBL" id="CCBN010000014">
    <property type="protein sequence ID" value="CDO56182.1"/>
    <property type="molecule type" value="Genomic_DNA"/>
</dbReference>
<keyword evidence="12" id="KW-1185">Reference proteome</keyword>